<protein>
    <recommendedName>
        <fullName evidence="5">NAD(P)-binding protein</fullName>
    </recommendedName>
</protein>
<evidence type="ECO:0008006" key="5">
    <source>
        <dbReference type="Google" id="ProtNLM"/>
    </source>
</evidence>
<keyword evidence="2" id="KW-0560">Oxidoreductase</keyword>
<dbReference type="Proteomes" id="UP001341245">
    <property type="component" value="Unassembled WGS sequence"/>
</dbReference>
<dbReference type="Gene3D" id="3.40.50.720">
    <property type="entry name" value="NAD(P)-binding Rossmann-like Domain"/>
    <property type="match status" value="1"/>
</dbReference>
<evidence type="ECO:0000313" key="3">
    <source>
        <dbReference type="EMBL" id="KAK6002017.1"/>
    </source>
</evidence>
<comment type="caution">
    <text evidence="3">The sequence shown here is derived from an EMBL/GenBank/DDBJ whole genome shotgun (WGS) entry which is preliminary data.</text>
</comment>
<name>A0ABR0TD04_AURPU</name>
<accession>A0ABR0TD04</accession>
<dbReference type="InterPro" id="IPR036291">
    <property type="entry name" value="NAD(P)-bd_dom_sf"/>
</dbReference>
<evidence type="ECO:0000256" key="1">
    <source>
        <dbReference type="ARBA" id="ARBA00006484"/>
    </source>
</evidence>
<proteinExistence type="inferred from homology"/>
<evidence type="ECO:0000313" key="4">
    <source>
        <dbReference type="Proteomes" id="UP001341245"/>
    </source>
</evidence>
<dbReference type="SUPFAM" id="SSF51735">
    <property type="entry name" value="NAD(P)-binding Rossmann-fold domains"/>
    <property type="match status" value="1"/>
</dbReference>
<reference evidence="3 4" key="1">
    <citation type="submission" date="2023-11" db="EMBL/GenBank/DDBJ databases">
        <title>Draft genome sequence and annotation of the polyextremotolerant black yeast-like fungus Aureobasidium pullulans NRRL 62042.</title>
        <authorList>
            <person name="Dielentheis-Frenken M.R.E."/>
            <person name="Wibberg D."/>
            <person name="Blank L.M."/>
            <person name="Tiso T."/>
        </authorList>
    </citation>
    <scope>NUCLEOTIDE SEQUENCE [LARGE SCALE GENOMIC DNA]</scope>
    <source>
        <strain evidence="3 4">NRRL 62042</strain>
    </source>
</reference>
<gene>
    <name evidence="3" type="ORF">QM012_002507</name>
</gene>
<organism evidence="3 4">
    <name type="scientific">Aureobasidium pullulans</name>
    <name type="common">Black yeast</name>
    <name type="synonym">Pullularia pullulans</name>
    <dbReference type="NCBI Taxonomy" id="5580"/>
    <lineage>
        <taxon>Eukaryota</taxon>
        <taxon>Fungi</taxon>
        <taxon>Dikarya</taxon>
        <taxon>Ascomycota</taxon>
        <taxon>Pezizomycotina</taxon>
        <taxon>Dothideomycetes</taxon>
        <taxon>Dothideomycetidae</taxon>
        <taxon>Dothideales</taxon>
        <taxon>Saccotheciaceae</taxon>
        <taxon>Aureobasidium</taxon>
    </lineage>
</organism>
<keyword evidence="4" id="KW-1185">Reference proteome</keyword>
<sequence length="460" mass="49810">MATPPGLSLDDYEIQWATNFLGHASLTKLLLSTLTATASSLRDALIINTTSEGLMLAPSGKDIVFDDLKTKQEYGFGVRWRRYGQSKLAQVLCTSQLAQHHPTVSSIAIHPGVVGTDLVSSLGWADKLLVYATSKVLKPEDGCKNSMWGATAPREAVENGMYVEDLERHVPTLVPDQPSNSNACRTICASPAVSTEGSTDSTLTESTEIFEISKELLDRTFECGPLTPTSTCFSVTLYGCSSVTELLPKKSHGIEHRACGVPSPASSQTLADLHDDSVFLMDRHMPDCSSILTLTDFTENSHGSSVLTGSAPPIAASSSVMSTLTDFSEVQSSLSLSGPPSSLSLVPSTLSTATTFTTPKSSFKKIKVRKHRSMIEMSDGSKWLPPTLERIQAYISSQGERRLARSARAVVASQAELGSRVALKYEKAILKVDCKTGKRFESFEELLDFEDVDLEKEKIE</sequence>
<evidence type="ECO:0000256" key="2">
    <source>
        <dbReference type="ARBA" id="ARBA00023002"/>
    </source>
</evidence>
<dbReference type="PANTHER" id="PTHR24320">
    <property type="entry name" value="RETINOL DEHYDROGENASE"/>
    <property type="match status" value="1"/>
</dbReference>
<comment type="similarity">
    <text evidence="1">Belongs to the short-chain dehydrogenases/reductases (SDR) family.</text>
</comment>
<dbReference type="PANTHER" id="PTHR24320:SF154">
    <property type="entry name" value="OXIDOREDUCTASE, SHORT-CHAIN DEHYDROGENASE_REDUCTASE FAMILY (AFU_ORTHOLOGUE AFUA_2G04560)"/>
    <property type="match status" value="1"/>
</dbReference>
<dbReference type="EMBL" id="JASGXD010000013">
    <property type="protein sequence ID" value="KAK6002017.1"/>
    <property type="molecule type" value="Genomic_DNA"/>
</dbReference>